<protein>
    <submittedName>
        <fullName evidence="7">Allantoate deiminase</fullName>
        <ecNumber evidence="7">3.5.3.9</ecNumber>
    </submittedName>
</protein>
<keyword evidence="5 7" id="KW-0378">Hydrolase</keyword>
<dbReference type="InterPro" id="IPR036264">
    <property type="entry name" value="Bact_exopeptidase_dim_dom"/>
</dbReference>
<evidence type="ECO:0000313" key="8">
    <source>
        <dbReference type="Proteomes" id="UP001549164"/>
    </source>
</evidence>
<dbReference type="PROSITE" id="PS00758">
    <property type="entry name" value="ARGE_DAPE_CPG2_1"/>
    <property type="match status" value="1"/>
</dbReference>
<dbReference type="NCBIfam" id="TIGR01879">
    <property type="entry name" value="hydantase"/>
    <property type="match status" value="1"/>
</dbReference>
<accession>A0ABV2ID96</accession>
<dbReference type="EMBL" id="JBEPLY010000010">
    <property type="protein sequence ID" value="MET3600883.1"/>
    <property type="molecule type" value="Genomic_DNA"/>
</dbReference>
<sequence>MTSPSTELMARARAVLDRIDALASISDDTDALTRLFLSPAHIKANRTLLSWMEQAGLDGFADPVGNVICELPGTTNSRPPLMLGSHIDTVRDAGKYDGTLGVLVALNCLEHLKARGVPPSVPIRLVAFGDEEGVRFGSTILGSRAVAGLTTADDLKRADPDGVTVYDALIEASFEPEDFAAASMTDSPPAAYVELHNEQGPVLDTAGESLACVSAIVGSRRMLVEINGLSGHAGTVPMSERQDALAAAAECICLIEDACRRPDMVGTVGFLETHPNAGNVIAGRVRFSLDIRSHDDALLKSVCDGIEEKIAEICARRDVDVTFETTGGAHATRCDDRLIQMIEKSIPGNADQVRRLPSGAGHDGIAMSNICPIGMIFVRCAKGISHHPDEAVDVHDIAAAIGAMDRFIELYEREQVLPSPEGS</sequence>
<dbReference type="Pfam" id="PF01546">
    <property type="entry name" value="Peptidase_M20"/>
    <property type="match status" value="1"/>
</dbReference>
<organism evidence="7 8">
    <name type="scientific">Martelella mangrovi</name>
    <dbReference type="NCBI Taxonomy" id="1397477"/>
    <lineage>
        <taxon>Bacteria</taxon>
        <taxon>Pseudomonadati</taxon>
        <taxon>Pseudomonadota</taxon>
        <taxon>Alphaproteobacteria</taxon>
        <taxon>Hyphomicrobiales</taxon>
        <taxon>Aurantimonadaceae</taxon>
        <taxon>Martelella</taxon>
    </lineage>
</organism>
<dbReference type="InterPro" id="IPR010158">
    <property type="entry name" value="Amidase_Cbmase"/>
</dbReference>
<dbReference type="EC" id="3.5.3.9" evidence="7"/>
<evidence type="ECO:0000256" key="5">
    <source>
        <dbReference type="ARBA" id="ARBA00022801"/>
    </source>
</evidence>
<dbReference type="RefSeq" id="WP_354434758.1">
    <property type="nucleotide sequence ID" value="NZ_JBEPLY010000010.1"/>
</dbReference>
<comment type="similarity">
    <text evidence="2">Belongs to the peptidase M20 family.</text>
</comment>
<dbReference type="PANTHER" id="PTHR32494:SF19">
    <property type="entry name" value="ALLANTOATE DEIMINASE-RELATED"/>
    <property type="match status" value="1"/>
</dbReference>
<comment type="caution">
    <text evidence="7">The sequence shown here is derived from an EMBL/GenBank/DDBJ whole genome shotgun (WGS) entry which is preliminary data.</text>
</comment>
<dbReference type="PANTHER" id="PTHR32494">
    <property type="entry name" value="ALLANTOATE DEIMINASE-RELATED"/>
    <property type="match status" value="1"/>
</dbReference>
<evidence type="ECO:0000256" key="6">
    <source>
        <dbReference type="ARBA" id="ARBA00023211"/>
    </source>
</evidence>
<reference evidence="7 8" key="1">
    <citation type="submission" date="2024-06" db="EMBL/GenBank/DDBJ databases">
        <title>Genomic Encyclopedia of Type Strains, Phase IV (KMG-IV): sequencing the most valuable type-strain genomes for metagenomic binning, comparative biology and taxonomic classification.</title>
        <authorList>
            <person name="Goeker M."/>
        </authorList>
    </citation>
    <scope>NUCLEOTIDE SEQUENCE [LARGE SCALE GENOMIC DNA]</scope>
    <source>
        <strain evidence="7 8">DSM 28102</strain>
    </source>
</reference>
<keyword evidence="6" id="KW-0464">Manganese</keyword>
<dbReference type="Proteomes" id="UP001549164">
    <property type="component" value="Unassembled WGS sequence"/>
</dbReference>
<evidence type="ECO:0000256" key="4">
    <source>
        <dbReference type="ARBA" id="ARBA00022723"/>
    </source>
</evidence>
<dbReference type="Gene3D" id="3.30.70.360">
    <property type="match status" value="1"/>
</dbReference>
<dbReference type="GO" id="GO:0047652">
    <property type="term" value="F:allantoate deiminase activity"/>
    <property type="evidence" value="ECO:0007669"/>
    <property type="project" value="UniProtKB-EC"/>
</dbReference>
<evidence type="ECO:0000256" key="1">
    <source>
        <dbReference type="ARBA" id="ARBA00001936"/>
    </source>
</evidence>
<evidence type="ECO:0000256" key="2">
    <source>
        <dbReference type="ARBA" id="ARBA00006153"/>
    </source>
</evidence>
<dbReference type="PIRSF" id="PIRSF001235">
    <property type="entry name" value="Amidase_carbamoylase"/>
    <property type="match status" value="1"/>
</dbReference>
<evidence type="ECO:0000313" key="7">
    <source>
        <dbReference type="EMBL" id="MET3600883.1"/>
    </source>
</evidence>
<gene>
    <name evidence="7" type="ORF">ABID12_002834</name>
</gene>
<comment type="cofactor">
    <cofactor evidence="1">
        <name>Mn(2+)</name>
        <dbReference type="ChEBI" id="CHEBI:29035"/>
    </cofactor>
</comment>
<comment type="subunit">
    <text evidence="3">Homodimer.</text>
</comment>
<dbReference type="InterPro" id="IPR002933">
    <property type="entry name" value="Peptidase_M20"/>
</dbReference>
<evidence type="ECO:0000256" key="3">
    <source>
        <dbReference type="ARBA" id="ARBA00011738"/>
    </source>
</evidence>
<dbReference type="CDD" id="cd03884">
    <property type="entry name" value="M20_bAS"/>
    <property type="match status" value="1"/>
</dbReference>
<keyword evidence="4" id="KW-0479">Metal-binding</keyword>
<dbReference type="SUPFAM" id="SSF53187">
    <property type="entry name" value="Zn-dependent exopeptidases"/>
    <property type="match status" value="1"/>
</dbReference>
<dbReference type="Gene3D" id="3.40.630.10">
    <property type="entry name" value="Zn peptidases"/>
    <property type="match status" value="1"/>
</dbReference>
<keyword evidence="8" id="KW-1185">Reference proteome</keyword>
<dbReference type="InterPro" id="IPR001261">
    <property type="entry name" value="ArgE/DapE_CS"/>
</dbReference>
<name>A0ABV2ID96_9HYPH</name>
<proteinExistence type="inferred from homology"/>
<dbReference type="SUPFAM" id="SSF55031">
    <property type="entry name" value="Bacterial exopeptidase dimerisation domain"/>
    <property type="match status" value="1"/>
</dbReference>